<sequence>MKKRIVFIAGLFILFTSLQVSAQVDKSKRASLPAKVTETIKSGATLSVDYSQPLLKGRTIGKELAPYNGKVWRTGANEATIFETNKAVKVNGNDLAAGKYSLYTIPGEKEWTVIFNKSWNQSGTKYVEAEDALRIMVKPMMAKESVEKMTFTIEKSGDVKLHWGNVVVPFKVK</sequence>
<gene>
    <name evidence="2" type="ORF">ACFSSE_08535</name>
</gene>
<keyword evidence="3" id="KW-1185">Reference proteome</keyword>
<evidence type="ECO:0000313" key="2">
    <source>
        <dbReference type="EMBL" id="MFD2731752.1"/>
    </source>
</evidence>
<name>A0ABW5TR91_9SPHI</name>
<dbReference type="Proteomes" id="UP001597546">
    <property type="component" value="Unassembled WGS sequence"/>
</dbReference>
<accession>A0ABW5TR91</accession>
<evidence type="ECO:0000256" key="1">
    <source>
        <dbReference type="SAM" id="SignalP"/>
    </source>
</evidence>
<feature type="chain" id="PRO_5046087612" evidence="1">
    <location>
        <begin position="23"/>
        <end position="173"/>
    </location>
</feature>
<reference evidence="3" key="1">
    <citation type="journal article" date="2019" name="Int. J. Syst. Evol. Microbiol.">
        <title>The Global Catalogue of Microorganisms (GCM) 10K type strain sequencing project: providing services to taxonomists for standard genome sequencing and annotation.</title>
        <authorList>
            <consortium name="The Broad Institute Genomics Platform"/>
            <consortium name="The Broad Institute Genome Sequencing Center for Infectious Disease"/>
            <person name="Wu L."/>
            <person name="Ma J."/>
        </authorList>
    </citation>
    <scope>NUCLEOTIDE SEQUENCE [LARGE SCALE GENOMIC DNA]</scope>
    <source>
        <strain evidence="3">KCTC 42456</strain>
    </source>
</reference>
<dbReference type="EMBL" id="JBHULV010000025">
    <property type="protein sequence ID" value="MFD2731752.1"/>
    <property type="molecule type" value="Genomic_DNA"/>
</dbReference>
<proteinExistence type="predicted"/>
<organism evidence="2 3">
    <name type="scientific">Pedobacter alpinus</name>
    <dbReference type="NCBI Taxonomy" id="1590643"/>
    <lineage>
        <taxon>Bacteria</taxon>
        <taxon>Pseudomonadati</taxon>
        <taxon>Bacteroidota</taxon>
        <taxon>Sphingobacteriia</taxon>
        <taxon>Sphingobacteriales</taxon>
        <taxon>Sphingobacteriaceae</taxon>
        <taxon>Pedobacter</taxon>
    </lineage>
</organism>
<protein>
    <submittedName>
        <fullName evidence="2">DUF2911 domain-containing protein</fullName>
    </submittedName>
</protein>
<dbReference type="InterPro" id="IPR021314">
    <property type="entry name" value="DUF2911"/>
</dbReference>
<comment type="caution">
    <text evidence="2">The sequence shown here is derived from an EMBL/GenBank/DDBJ whole genome shotgun (WGS) entry which is preliminary data.</text>
</comment>
<dbReference type="RefSeq" id="WP_379042046.1">
    <property type="nucleotide sequence ID" value="NZ_JBHSKW010000019.1"/>
</dbReference>
<feature type="signal peptide" evidence="1">
    <location>
        <begin position="1"/>
        <end position="22"/>
    </location>
</feature>
<keyword evidence="1" id="KW-0732">Signal</keyword>
<evidence type="ECO:0000313" key="3">
    <source>
        <dbReference type="Proteomes" id="UP001597546"/>
    </source>
</evidence>
<dbReference type="Pfam" id="PF11138">
    <property type="entry name" value="DUF2911"/>
    <property type="match status" value="1"/>
</dbReference>